<dbReference type="EMBL" id="JACHEB010000004">
    <property type="protein sequence ID" value="MBB5328530.1"/>
    <property type="molecule type" value="Genomic_DNA"/>
</dbReference>
<comment type="caution">
    <text evidence="1">The sequence shown here is derived from an EMBL/GenBank/DDBJ whole genome shotgun (WGS) entry which is preliminary data.</text>
</comment>
<evidence type="ECO:0000313" key="2">
    <source>
        <dbReference type="Proteomes" id="UP000535182"/>
    </source>
</evidence>
<dbReference type="RefSeq" id="WP_183976082.1">
    <property type="nucleotide sequence ID" value="NZ_JACHEB010000004.1"/>
</dbReference>
<evidence type="ECO:0000313" key="1">
    <source>
        <dbReference type="EMBL" id="MBB5328530.1"/>
    </source>
</evidence>
<reference evidence="1 2" key="1">
    <citation type="submission" date="2020-08" db="EMBL/GenBank/DDBJ databases">
        <title>Genomic Encyclopedia of Type Strains, Phase IV (KMG-V): Genome sequencing to study the core and pangenomes of soil and plant-associated prokaryotes.</title>
        <authorList>
            <person name="Whitman W."/>
        </authorList>
    </citation>
    <scope>NUCLEOTIDE SEQUENCE [LARGE SCALE GENOMIC DNA]</scope>
    <source>
        <strain evidence="1 2">X5P2</strain>
    </source>
</reference>
<keyword evidence="2" id="KW-1185">Reference proteome</keyword>
<dbReference type="Proteomes" id="UP000535182">
    <property type="component" value="Unassembled WGS sequence"/>
</dbReference>
<proteinExistence type="predicted"/>
<organism evidence="1 2">
    <name type="scientific">Tunturiibacter gelidiferens</name>
    <dbReference type="NCBI Taxonomy" id="3069689"/>
    <lineage>
        <taxon>Bacteria</taxon>
        <taxon>Pseudomonadati</taxon>
        <taxon>Acidobacteriota</taxon>
        <taxon>Terriglobia</taxon>
        <taxon>Terriglobales</taxon>
        <taxon>Acidobacteriaceae</taxon>
        <taxon>Tunturiibacter</taxon>
    </lineage>
</organism>
<gene>
    <name evidence="1" type="ORF">HDF14_002140</name>
</gene>
<dbReference type="AlphaFoldDB" id="A0A9X0QDY1"/>
<sequence>MSQNHFTLSFPLKSPADAKAVSEELPPLMTDLFKVEDAIGTVHYSRFTVLRDRLFFLGDFDGEFGQLMTDFATHSGSLFDTIFQHVSNPPPSPVSANSNAFVEWAAEHLLGAATLFSAYPDATVKEIKALASDAAVEAAGVINPFLLILPIKSKLAYVEVELLLRARSHKTQKDLAAVGTPHFAQFVPLGNLEVGFFTVYDGSFDTYIADFTKFIGPVFDLVFKFTKDPPPSPCRKYVQEFIDFGKGINLNPIGFYKAYPGLSVQDIHALVADRQSDPTAKVGTTH</sequence>
<protein>
    <submittedName>
        <fullName evidence="1">Uncharacterized protein</fullName>
    </submittedName>
</protein>
<accession>A0A9X0QDY1</accession>
<name>A0A9X0QDY1_9BACT</name>